<dbReference type="PANTHER" id="PTHR24422">
    <property type="entry name" value="CHEMOTAXIS PROTEIN METHYLTRANSFERASE"/>
    <property type="match status" value="1"/>
</dbReference>
<dbReference type="PRINTS" id="PR00996">
    <property type="entry name" value="CHERMTFRASE"/>
</dbReference>
<dbReference type="GO" id="GO:0032259">
    <property type="term" value="P:methylation"/>
    <property type="evidence" value="ECO:0007669"/>
    <property type="project" value="UniProtKB-KW"/>
</dbReference>
<comment type="function">
    <text evidence="5">Methylation of the membrane-bound methyl-accepting chemotaxis proteins (MCP) to form gamma-glutamyl methyl ester residues in MCP.</text>
</comment>
<dbReference type="EMBL" id="CP035467">
    <property type="protein sequence ID" value="QCW81680.1"/>
    <property type="molecule type" value="Genomic_DNA"/>
</dbReference>
<feature type="binding site" evidence="6">
    <location>
        <position position="76"/>
    </location>
    <ligand>
        <name>S-adenosyl-L-methionine</name>
        <dbReference type="ChEBI" id="CHEBI:59789"/>
    </ligand>
</feature>
<accession>A0A4P9UMB3</accession>
<feature type="binding site" evidence="6">
    <location>
        <position position="78"/>
    </location>
    <ligand>
        <name>S-adenosyl-L-methionine</name>
        <dbReference type="ChEBI" id="CHEBI:59789"/>
    </ligand>
</feature>
<dbReference type="SMART" id="SM00138">
    <property type="entry name" value="MeTrc"/>
    <property type="match status" value="1"/>
</dbReference>
<dbReference type="STRING" id="675511.GCA_000341735_02004"/>
<protein>
    <recommendedName>
        <fullName evidence="5">Chemotaxis protein methyltransferase</fullName>
        <ecNumber evidence="5">2.1.1.80</ecNumber>
    </recommendedName>
</protein>
<dbReference type="GO" id="GO:0008983">
    <property type="term" value="F:protein-glutamate O-methyltransferase activity"/>
    <property type="evidence" value="ECO:0007669"/>
    <property type="project" value="UniProtKB-EC"/>
</dbReference>
<keyword evidence="9" id="KW-1185">Reference proteome</keyword>
<sequence length="274" mass="31914">MSISPITKKEFDCFQSLIYEHAGIYLAPEKKVMVAGRLAKRLHFHGLTSYGEYYRLLSKPEFADEFQIMVNFLTTNETYFFREPKHFDFLRTTLLKSWQGEHFNAWSAACSSGEEAYSLAMVLAETLGRKKWDILGSDLSTRVLDTARNGIYPMARLEQMDPALLKKYCLRGVRSQEGFFRVDESLIDRTHFEQINLMHSLPNKLIKHFDVIFLRNVLIYFDQNTKKAVVERIVKALKPGGYFFISHSESLHRVTCDLEMIKPSIFRKNDRSTL</sequence>
<proteinExistence type="predicted"/>
<dbReference type="InterPro" id="IPR036804">
    <property type="entry name" value="CheR_N_sf"/>
</dbReference>
<dbReference type="InterPro" id="IPR022642">
    <property type="entry name" value="CheR_C"/>
</dbReference>
<dbReference type="PIRSF" id="PIRSF000410">
    <property type="entry name" value="CheR"/>
    <property type="match status" value="1"/>
</dbReference>
<dbReference type="KEGG" id="mbur:EQU24_05030"/>
<name>A0A4P9UMB3_METBY</name>
<keyword evidence="4 5" id="KW-0949">S-adenosyl-L-methionine</keyword>
<evidence type="ECO:0000256" key="2">
    <source>
        <dbReference type="ARBA" id="ARBA00022603"/>
    </source>
</evidence>
<evidence type="ECO:0000256" key="6">
    <source>
        <dbReference type="PIRSR" id="PIRSR000410-1"/>
    </source>
</evidence>
<keyword evidence="2 5" id="KW-0489">Methyltransferase</keyword>
<dbReference type="Gene3D" id="3.40.50.150">
    <property type="entry name" value="Vaccinia Virus protein VP39"/>
    <property type="match status" value="1"/>
</dbReference>
<dbReference type="Proteomes" id="UP000305881">
    <property type="component" value="Chromosome"/>
</dbReference>
<evidence type="ECO:0000256" key="1">
    <source>
        <dbReference type="ARBA" id="ARBA00001541"/>
    </source>
</evidence>
<evidence type="ECO:0000256" key="5">
    <source>
        <dbReference type="PIRNR" id="PIRNR000410"/>
    </source>
</evidence>
<evidence type="ECO:0000256" key="4">
    <source>
        <dbReference type="ARBA" id="ARBA00022691"/>
    </source>
</evidence>
<dbReference type="AlphaFoldDB" id="A0A4P9UMB3"/>
<dbReference type="InterPro" id="IPR022641">
    <property type="entry name" value="CheR_N"/>
</dbReference>
<gene>
    <name evidence="8" type="ORF">EQU24_05030</name>
</gene>
<feature type="domain" description="CheR-type methyltransferase" evidence="7">
    <location>
        <begin position="1"/>
        <end position="271"/>
    </location>
</feature>
<dbReference type="Pfam" id="PF03705">
    <property type="entry name" value="CheR_N"/>
    <property type="match status" value="1"/>
</dbReference>
<feature type="binding site" evidence="6">
    <location>
        <position position="115"/>
    </location>
    <ligand>
        <name>S-adenosyl-L-methionine</name>
        <dbReference type="ChEBI" id="CHEBI:59789"/>
    </ligand>
</feature>
<dbReference type="EC" id="2.1.1.80" evidence="5"/>
<evidence type="ECO:0000256" key="3">
    <source>
        <dbReference type="ARBA" id="ARBA00022679"/>
    </source>
</evidence>
<evidence type="ECO:0000313" key="9">
    <source>
        <dbReference type="Proteomes" id="UP000305881"/>
    </source>
</evidence>
<feature type="binding site" evidence="6">
    <location>
        <begin position="215"/>
        <end position="216"/>
    </location>
    <ligand>
        <name>S-adenosyl-L-methionine</name>
        <dbReference type="ChEBI" id="CHEBI:59789"/>
    </ligand>
</feature>
<feature type="binding site" evidence="6">
    <location>
        <begin position="196"/>
        <end position="197"/>
    </location>
    <ligand>
        <name>S-adenosyl-L-methionine</name>
        <dbReference type="ChEBI" id="CHEBI:59789"/>
    </ligand>
</feature>
<dbReference type="Gene3D" id="1.10.155.10">
    <property type="entry name" value="Chemotaxis receptor methyltransferase CheR, N-terminal domain"/>
    <property type="match status" value="1"/>
</dbReference>
<dbReference type="InterPro" id="IPR026024">
    <property type="entry name" value="Chemotaxis_MeTrfase_CheR"/>
</dbReference>
<dbReference type="SUPFAM" id="SSF47757">
    <property type="entry name" value="Chemotaxis receptor methyltransferase CheR, N-terminal domain"/>
    <property type="match status" value="1"/>
</dbReference>
<dbReference type="SUPFAM" id="SSF53335">
    <property type="entry name" value="S-adenosyl-L-methionine-dependent methyltransferases"/>
    <property type="match status" value="1"/>
</dbReference>
<dbReference type="Pfam" id="PF01739">
    <property type="entry name" value="CheR"/>
    <property type="match status" value="1"/>
</dbReference>
<evidence type="ECO:0000313" key="8">
    <source>
        <dbReference type="EMBL" id="QCW81680.1"/>
    </source>
</evidence>
<dbReference type="InterPro" id="IPR050903">
    <property type="entry name" value="Bact_Chemotaxis_MeTrfase"/>
</dbReference>
<reference evidence="9" key="1">
    <citation type="journal article" date="2019" name="J. Bacteriol.">
        <title>A Mutagenic Screen Identifies a TonB-Dependent Receptor Required for the Lanthanide Metal Switch in the Type I Methanotroph 'Methylotuvimicrobium buryatense' 5GB1C.</title>
        <authorList>
            <person name="Groom J.D."/>
            <person name="Ford S.M."/>
            <person name="Pesesky M.W."/>
            <person name="Lidstrom M.E."/>
        </authorList>
    </citation>
    <scope>NUCLEOTIDE SEQUENCE [LARGE SCALE GENOMIC DNA]</scope>
    <source>
        <strain evidence="9">5GB1C</strain>
    </source>
</reference>
<organism evidence="8 9">
    <name type="scientific">Methylotuvimicrobium buryatense</name>
    <name type="common">Methylomicrobium buryatense</name>
    <dbReference type="NCBI Taxonomy" id="95641"/>
    <lineage>
        <taxon>Bacteria</taxon>
        <taxon>Pseudomonadati</taxon>
        <taxon>Pseudomonadota</taxon>
        <taxon>Gammaproteobacteria</taxon>
        <taxon>Methylococcales</taxon>
        <taxon>Methylococcaceae</taxon>
        <taxon>Methylotuvimicrobium</taxon>
    </lineage>
</organism>
<dbReference type="PROSITE" id="PS50123">
    <property type="entry name" value="CHER"/>
    <property type="match status" value="1"/>
</dbReference>
<dbReference type="InterPro" id="IPR029063">
    <property type="entry name" value="SAM-dependent_MTases_sf"/>
</dbReference>
<comment type="catalytic activity">
    <reaction evidence="1 5">
        <text>L-glutamyl-[protein] + S-adenosyl-L-methionine = [protein]-L-glutamate 5-O-methyl ester + S-adenosyl-L-homocysteine</text>
        <dbReference type="Rhea" id="RHEA:24452"/>
        <dbReference type="Rhea" id="RHEA-COMP:10208"/>
        <dbReference type="Rhea" id="RHEA-COMP:10311"/>
        <dbReference type="ChEBI" id="CHEBI:29973"/>
        <dbReference type="ChEBI" id="CHEBI:57856"/>
        <dbReference type="ChEBI" id="CHEBI:59789"/>
        <dbReference type="ChEBI" id="CHEBI:82795"/>
        <dbReference type="EC" id="2.1.1.80"/>
    </reaction>
</comment>
<feature type="binding site" evidence="6">
    <location>
        <position position="138"/>
    </location>
    <ligand>
        <name>S-adenosyl-L-methionine</name>
        <dbReference type="ChEBI" id="CHEBI:59789"/>
    </ligand>
</feature>
<feature type="binding site" evidence="6">
    <location>
        <position position="82"/>
    </location>
    <ligand>
        <name>S-adenosyl-L-methionine</name>
        <dbReference type="ChEBI" id="CHEBI:59789"/>
    </ligand>
</feature>
<dbReference type="PANTHER" id="PTHR24422:SF26">
    <property type="entry name" value="CHEMOTAXIS PROTEIN METHYLTRANSFERASE"/>
    <property type="match status" value="1"/>
</dbReference>
<dbReference type="InterPro" id="IPR000780">
    <property type="entry name" value="CheR_MeTrfase"/>
</dbReference>
<evidence type="ECO:0000259" key="7">
    <source>
        <dbReference type="PROSITE" id="PS50123"/>
    </source>
</evidence>
<keyword evidence="3 5" id="KW-0808">Transferase</keyword>
<dbReference type="CDD" id="cd02440">
    <property type="entry name" value="AdoMet_MTases"/>
    <property type="match status" value="1"/>
</dbReference>
<dbReference type="OrthoDB" id="9816309at2"/>